<dbReference type="Pfam" id="PF01424">
    <property type="entry name" value="R3H"/>
    <property type="match status" value="1"/>
</dbReference>
<feature type="compositionally biased region" description="Polar residues" evidence="2">
    <location>
        <begin position="676"/>
        <end position="690"/>
    </location>
</feature>
<dbReference type="InterPro" id="IPR036867">
    <property type="entry name" value="R3H_dom_sf"/>
</dbReference>
<evidence type="ECO:0000256" key="1">
    <source>
        <dbReference type="ARBA" id="ARBA00022553"/>
    </source>
</evidence>
<feature type="compositionally biased region" description="Low complexity" evidence="2">
    <location>
        <begin position="123"/>
        <end position="139"/>
    </location>
</feature>
<dbReference type="GeneID" id="67010166"/>
<dbReference type="SUPFAM" id="SSF82708">
    <property type="entry name" value="R3H domain"/>
    <property type="match status" value="1"/>
</dbReference>
<feature type="region of interest" description="Disordered" evidence="2">
    <location>
        <begin position="647"/>
        <end position="702"/>
    </location>
</feature>
<evidence type="ECO:0000313" key="6">
    <source>
        <dbReference type="Proteomes" id="UP000676310"/>
    </source>
</evidence>
<dbReference type="Gene3D" id="3.30.1370.50">
    <property type="entry name" value="R3H-like domain"/>
    <property type="match status" value="1"/>
</dbReference>
<keyword evidence="1" id="KW-0597">Phosphoprotein</keyword>
<dbReference type="EMBL" id="CAJRGZ010000027">
    <property type="protein sequence ID" value="CAG5182213.1"/>
    <property type="molecule type" value="Genomic_DNA"/>
</dbReference>
<feature type="compositionally biased region" description="Polar residues" evidence="2">
    <location>
        <begin position="768"/>
        <end position="781"/>
    </location>
</feature>
<feature type="region of interest" description="Disordered" evidence="2">
    <location>
        <begin position="724"/>
        <end position="852"/>
    </location>
</feature>
<feature type="compositionally biased region" description="Low complexity" evidence="2">
    <location>
        <begin position="754"/>
        <end position="767"/>
    </location>
</feature>
<dbReference type="PROSITE" id="PS51061">
    <property type="entry name" value="R3H"/>
    <property type="match status" value="1"/>
</dbReference>
<feature type="compositionally biased region" description="Polar residues" evidence="2">
    <location>
        <begin position="382"/>
        <end position="397"/>
    </location>
</feature>
<accession>A0A8J2N3U4</accession>
<feature type="compositionally biased region" description="Basic and acidic residues" evidence="2">
    <location>
        <begin position="452"/>
        <end position="462"/>
    </location>
</feature>
<feature type="compositionally biased region" description="Low complexity" evidence="2">
    <location>
        <begin position="782"/>
        <end position="793"/>
    </location>
</feature>
<feature type="compositionally biased region" description="Polar residues" evidence="2">
    <location>
        <begin position="823"/>
        <end position="835"/>
    </location>
</feature>
<evidence type="ECO:0008006" key="7">
    <source>
        <dbReference type="Google" id="ProtNLM"/>
    </source>
</evidence>
<feature type="domain" description="R3H" evidence="3">
    <location>
        <begin position="283"/>
        <end position="350"/>
    </location>
</feature>
<dbReference type="InterPro" id="IPR001374">
    <property type="entry name" value="R3H_dom"/>
</dbReference>
<keyword evidence="6" id="KW-1185">Reference proteome</keyword>
<dbReference type="GO" id="GO:0003676">
    <property type="term" value="F:nucleic acid binding"/>
    <property type="evidence" value="ECO:0007669"/>
    <property type="project" value="UniProtKB-UniRule"/>
</dbReference>
<reference evidence="5" key="1">
    <citation type="submission" date="2021-05" db="EMBL/GenBank/DDBJ databases">
        <authorList>
            <person name="Stam R."/>
        </authorList>
    </citation>
    <scope>NUCLEOTIDE SEQUENCE</scope>
    <source>
        <strain evidence="5">CS162</strain>
    </source>
</reference>
<feature type="compositionally biased region" description="Basic and acidic residues" evidence="2">
    <location>
        <begin position="410"/>
        <end position="432"/>
    </location>
</feature>
<evidence type="ECO:0000313" key="5">
    <source>
        <dbReference type="EMBL" id="CAG5182213.1"/>
    </source>
</evidence>
<feature type="region of interest" description="Disordered" evidence="2">
    <location>
        <begin position="352"/>
        <end position="483"/>
    </location>
</feature>
<dbReference type="CDD" id="cd02642">
    <property type="entry name" value="R3H_encore_like"/>
    <property type="match status" value="1"/>
</dbReference>
<feature type="compositionally biased region" description="Basic and acidic residues" evidence="2">
    <location>
        <begin position="157"/>
        <end position="169"/>
    </location>
</feature>
<name>A0A8J2N3U4_9PLEO</name>
<dbReference type="Pfam" id="PF12752">
    <property type="entry name" value="SUZ"/>
    <property type="match status" value="1"/>
</dbReference>
<feature type="compositionally biased region" description="Pro residues" evidence="2">
    <location>
        <begin position="802"/>
        <end position="817"/>
    </location>
</feature>
<organism evidence="5 6">
    <name type="scientific">Alternaria atra</name>
    <dbReference type="NCBI Taxonomy" id="119953"/>
    <lineage>
        <taxon>Eukaryota</taxon>
        <taxon>Fungi</taxon>
        <taxon>Dikarya</taxon>
        <taxon>Ascomycota</taxon>
        <taxon>Pezizomycotina</taxon>
        <taxon>Dothideomycetes</taxon>
        <taxon>Pleosporomycetidae</taxon>
        <taxon>Pleosporales</taxon>
        <taxon>Pleosporineae</taxon>
        <taxon>Pleosporaceae</taxon>
        <taxon>Alternaria</taxon>
        <taxon>Alternaria sect. Ulocladioides</taxon>
    </lineage>
</organism>
<evidence type="ECO:0000259" key="4">
    <source>
        <dbReference type="PROSITE" id="PS51673"/>
    </source>
</evidence>
<protein>
    <recommendedName>
        <fullName evidence="7">SUZ domain-containing protein</fullName>
    </recommendedName>
</protein>
<proteinExistence type="predicted"/>
<dbReference type="InterPro" id="IPR024771">
    <property type="entry name" value="SUZ"/>
</dbReference>
<dbReference type="PANTHER" id="PTHR15672:SF8">
    <property type="entry name" value="PROTEIN ENCORE"/>
    <property type="match status" value="1"/>
</dbReference>
<dbReference type="GO" id="GO:0006012">
    <property type="term" value="P:galactose metabolic process"/>
    <property type="evidence" value="ECO:0007669"/>
    <property type="project" value="TreeGrafter"/>
</dbReference>
<sequence>MASVTPASADQAPPRPLSFAKVAASAIKPQMSKDSAPKARPPVATPRIPAIAQKARSIPMNGEVASRIIAEKREDNDASKSAENAISQPVQQTSTAELSEIPSTDPKRDAVDRPQSAAVVKVSVTEDSSTQLSSSDGSGKPPSIDGKSVASATTFALDEKESLRPDDSASLRAVEEEDVISPPDSVVADSRQGSDHGAARAFRDQLHEIAVMNPQPHRGVPPGRFPTLPNGPQTLYDPNQSLNGAGPMSQPLVNGMPSLNGVPNMPAIPDEKLLEALRSPRDRLFVVKIEQDFIDFIKDSRENELCLPNCNTFYRMLAHRLADYYLLGHVVDTTMTGVKITRTPYCRIPPPVSQMVDPAKGTNTPPVELPARKIMRRDDGKSGTNTGANSQNASKTTSEMGGSEGSNDGEGNKDKAALSREEREARYREARQRIFGSAESEEPDVAESNGSGEDKNKGKDISRSSSAAGKKKPKKQRNYDDDDFQARSRFNVYYPQQYPVATYTGDNAVYYNGYQAPAQNAPYATMNPGTSPPVTFSNPYPGMMAPEPMAPEPQAQYGWAGQQYQASNGSMMAYPGYGQAPNGYDLSADFQRGMSSFQSAGMPSQVTPKMANPQMASYQDTYQQQQNMPMNSAWSQANQQPPFQMAQGAYNAQNGPGNRPMSAPHQAPMPGYSYGQFASNAYNGKPNRNQHPLPGSYNRGQFNPQTQAFVPGGRNMPFGMQQNMMQGQPQMNGYGGYQMSAQTSMPAQMPRHNPSSTSTPSFGSPQSIQGNNSATSMNRIASQSGEPGSSQSSIAKYGTPSHLPPKPPAPAPAPPFALPSMTRVPSSGLANNAPTMSVRGGSGNFNSNTNPN</sequence>
<dbReference type="PANTHER" id="PTHR15672">
    <property type="entry name" value="CAMP-REGULATED PHOSPHOPROTEIN 21 RELATED R3H DOMAIN CONTAINING PROTEIN"/>
    <property type="match status" value="1"/>
</dbReference>
<dbReference type="RefSeq" id="XP_043173619.1">
    <property type="nucleotide sequence ID" value="XM_043317684.1"/>
</dbReference>
<evidence type="ECO:0000259" key="3">
    <source>
        <dbReference type="PROSITE" id="PS51061"/>
    </source>
</evidence>
<evidence type="ECO:0000256" key="2">
    <source>
        <dbReference type="SAM" id="MobiDB-lite"/>
    </source>
</evidence>
<dbReference type="Proteomes" id="UP000676310">
    <property type="component" value="Unassembled WGS sequence"/>
</dbReference>
<dbReference type="PROSITE" id="PS51673">
    <property type="entry name" value="SUZ"/>
    <property type="match status" value="1"/>
</dbReference>
<feature type="domain" description="SUZ" evidence="4">
    <location>
        <begin position="347"/>
        <end position="439"/>
    </location>
</feature>
<dbReference type="AlphaFoldDB" id="A0A8J2N3U4"/>
<feature type="compositionally biased region" description="Polar residues" evidence="2">
    <location>
        <begin position="81"/>
        <end position="97"/>
    </location>
</feature>
<comment type="caution">
    <text evidence="5">The sequence shown here is derived from an EMBL/GenBank/DDBJ whole genome shotgun (WGS) entry which is preliminary data.</text>
</comment>
<gene>
    <name evidence="5" type="ORF">ALTATR162_LOCUS10048</name>
</gene>
<feature type="compositionally biased region" description="Basic and acidic residues" evidence="2">
    <location>
        <begin position="69"/>
        <end position="80"/>
    </location>
</feature>
<dbReference type="OrthoDB" id="278430at2759"/>
<feature type="region of interest" description="Disordered" evidence="2">
    <location>
        <begin position="24"/>
        <end position="198"/>
    </location>
</feature>
<dbReference type="InterPro" id="IPR051937">
    <property type="entry name" value="R3H_domain_containing"/>
</dbReference>